<reference evidence="1 2" key="2">
    <citation type="journal article" date="2019" name="G3 (Bethesda)">
        <title>Hybrid Assembly of the Genome of the Entomopathogenic Nematode Steinernema carpocapsae Identifies the X-Chromosome.</title>
        <authorList>
            <person name="Serra L."/>
            <person name="Macchietto M."/>
            <person name="Macias-Munoz A."/>
            <person name="McGill C.J."/>
            <person name="Rodriguez I.M."/>
            <person name="Rodriguez B."/>
            <person name="Murad R."/>
            <person name="Mortazavi A."/>
        </authorList>
    </citation>
    <scope>NUCLEOTIDE SEQUENCE [LARGE SCALE GENOMIC DNA]</scope>
    <source>
        <strain evidence="1 2">ALL</strain>
    </source>
</reference>
<keyword evidence="2" id="KW-1185">Reference proteome</keyword>
<evidence type="ECO:0000313" key="1">
    <source>
        <dbReference type="EMBL" id="TKR72040.1"/>
    </source>
</evidence>
<proteinExistence type="predicted"/>
<gene>
    <name evidence="1" type="ORF">L596_019563</name>
</gene>
<reference evidence="1 2" key="1">
    <citation type="journal article" date="2015" name="Genome Biol.">
        <title>Comparative genomics of Steinernema reveals deeply conserved gene regulatory networks.</title>
        <authorList>
            <person name="Dillman A.R."/>
            <person name="Macchietto M."/>
            <person name="Porter C.F."/>
            <person name="Rogers A."/>
            <person name="Williams B."/>
            <person name="Antoshechkin I."/>
            <person name="Lee M.M."/>
            <person name="Goodwin Z."/>
            <person name="Lu X."/>
            <person name="Lewis E.E."/>
            <person name="Goodrich-Blair H."/>
            <person name="Stock S.P."/>
            <person name="Adams B.J."/>
            <person name="Sternberg P.W."/>
            <person name="Mortazavi A."/>
        </authorList>
    </citation>
    <scope>NUCLEOTIDE SEQUENCE [LARGE SCALE GENOMIC DNA]</scope>
    <source>
        <strain evidence="1 2">ALL</strain>
    </source>
</reference>
<dbReference type="AlphaFoldDB" id="A0A4U5MQW2"/>
<protein>
    <submittedName>
        <fullName evidence="1">Uncharacterized protein</fullName>
    </submittedName>
</protein>
<dbReference type="EMBL" id="AZBU02000006">
    <property type="protein sequence ID" value="TKR72040.1"/>
    <property type="molecule type" value="Genomic_DNA"/>
</dbReference>
<organism evidence="1 2">
    <name type="scientific">Steinernema carpocapsae</name>
    <name type="common">Entomopathogenic nematode</name>
    <dbReference type="NCBI Taxonomy" id="34508"/>
    <lineage>
        <taxon>Eukaryota</taxon>
        <taxon>Metazoa</taxon>
        <taxon>Ecdysozoa</taxon>
        <taxon>Nematoda</taxon>
        <taxon>Chromadorea</taxon>
        <taxon>Rhabditida</taxon>
        <taxon>Tylenchina</taxon>
        <taxon>Panagrolaimomorpha</taxon>
        <taxon>Strongyloidoidea</taxon>
        <taxon>Steinernematidae</taxon>
        <taxon>Steinernema</taxon>
    </lineage>
</organism>
<dbReference type="Proteomes" id="UP000298663">
    <property type="component" value="Unassembled WGS sequence"/>
</dbReference>
<evidence type="ECO:0000313" key="2">
    <source>
        <dbReference type="Proteomes" id="UP000298663"/>
    </source>
</evidence>
<comment type="caution">
    <text evidence="1">The sequence shown here is derived from an EMBL/GenBank/DDBJ whole genome shotgun (WGS) entry which is preliminary data.</text>
</comment>
<name>A0A4U5MQW2_STECR</name>
<sequence>MDYLRNAFTSMVPLPSGRPQIANASGKNLFAMIDTDERRVENARRQIKGTITTNEFATDLYPGDFATKQNFRQVMKALDTFGFQKLEKNKKMAVEVGDDTGHEDPVYVTVVDVDKWGSAHITEETVPVPKNSSLILGKDKKIYMAKQNETWIDEEGFNHRMLA</sequence>
<accession>A0A4U5MQW2</accession>